<protein>
    <submittedName>
        <fullName evidence="1">FMN-binding negative transcriptional regulator</fullName>
    </submittedName>
</protein>
<name>A0A931BBN0_9ACTN</name>
<dbReference type="Pfam" id="PF04299">
    <property type="entry name" value="FMN_bind_2"/>
    <property type="match status" value="1"/>
</dbReference>
<dbReference type="PANTHER" id="PTHR35802">
    <property type="entry name" value="PROTEASE SYNTHASE AND SPORULATION PROTEIN PAI 2"/>
    <property type="match status" value="1"/>
</dbReference>
<accession>A0A931BBN0</accession>
<keyword evidence="2" id="KW-1185">Reference proteome</keyword>
<comment type="caution">
    <text evidence="1">The sequence shown here is derived from an EMBL/GenBank/DDBJ whole genome shotgun (WGS) entry which is preliminary data.</text>
</comment>
<evidence type="ECO:0000313" key="1">
    <source>
        <dbReference type="EMBL" id="MBF9073601.1"/>
    </source>
</evidence>
<dbReference type="AlphaFoldDB" id="A0A931BBN0"/>
<dbReference type="EMBL" id="JADPRT010000024">
    <property type="protein sequence ID" value="MBF9073601.1"/>
    <property type="molecule type" value="Genomic_DNA"/>
</dbReference>
<dbReference type="SUPFAM" id="SSF50475">
    <property type="entry name" value="FMN-binding split barrel"/>
    <property type="match status" value="1"/>
</dbReference>
<dbReference type="InterPro" id="IPR007396">
    <property type="entry name" value="TR_PAI2-type"/>
</dbReference>
<dbReference type="Proteomes" id="UP000657385">
    <property type="component" value="Unassembled WGS sequence"/>
</dbReference>
<proteinExistence type="predicted"/>
<dbReference type="InterPro" id="IPR012349">
    <property type="entry name" value="Split_barrel_FMN-bd"/>
</dbReference>
<evidence type="ECO:0000313" key="2">
    <source>
        <dbReference type="Proteomes" id="UP000657385"/>
    </source>
</evidence>
<dbReference type="PANTHER" id="PTHR35802:SF1">
    <property type="entry name" value="PROTEASE SYNTHASE AND SPORULATION PROTEIN PAI 2"/>
    <property type="match status" value="1"/>
</dbReference>
<dbReference type="RefSeq" id="WP_196198443.1">
    <property type="nucleotide sequence ID" value="NZ_JADPRT010000024.1"/>
</dbReference>
<organism evidence="1 2">
    <name type="scientific">Streptacidiphilus fuscans</name>
    <dbReference type="NCBI Taxonomy" id="2789292"/>
    <lineage>
        <taxon>Bacteria</taxon>
        <taxon>Bacillati</taxon>
        <taxon>Actinomycetota</taxon>
        <taxon>Actinomycetes</taxon>
        <taxon>Kitasatosporales</taxon>
        <taxon>Streptomycetaceae</taxon>
        <taxon>Streptacidiphilus</taxon>
    </lineage>
</organism>
<sequence length="211" mass="23183">MLIHPWDLADEKTWRPWLAARDFGTLAANGPDGEPPILVPTHFLFAEGAATDGGDEVVLHLARPNPFWAAVEADPRVTLAVTDDYAFIPGTWRAAADVAPEHGVPTSYYASVHLLCTATVVDDPAEKAALMDRQYARFQPDSAHEPIVPGQAPFGKMLSAIRFLRLRVDEVRAKAKYDDHKDDALAARVRTGLTERARPLDAVVADRLRRG</sequence>
<gene>
    <name evidence="1" type="ORF">I2501_36870</name>
</gene>
<dbReference type="Gene3D" id="2.30.110.10">
    <property type="entry name" value="Electron Transport, Fmn-binding Protein, Chain A"/>
    <property type="match status" value="1"/>
</dbReference>
<reference evidence="1" key="1">
    <citation type="submission" date="2020-11" db="EMBL/GenBank/DDBJ databases">
        <title>Isolation and identification of active actinomycetes.</title>
        <authorList>
            <person name="Yu B."/>
        </authorList>
    </citation>
    <scope>NUCLEOTIDE SEQUENCE</scope>
    <source>
        <strain evidence="1">NEAU-YB345</strain>
    </source>
</reference>